<dbReference type="InterPro" id="IPR051134">
    <property type="entry name" value="PPP_phosphatase"/>
</dbReference>
<proteinExistence type="predicted"/>
<name>A0A820KG46_9BILA</name>
<feature type="non-terminal residue" evidence="5">
    <location>
        <position position="80"/>
    </location>
</feature>
<dbReference type="GO" id="GO:0046872">
    <property type="term" value="F:metal ion binding"/>
    <property type="evidence" value="ECO:0007669"/>
    <property type="project" value="UniProtKB-KW"/>
</dbReference>
<dbReference type="InterPro" id="IPR029052">
    <property type="entry name" value="Metallo-depent_PP-like"/>
</dbReference>
<reference evidence="5" key="1">
    <citation type="submission" date="2021-02" db="EMBL/GenBank/DDBJ databases">
        <authorList>
            <person name="Nowell W R."/>
        </authorList>
    </citation>
    <scope>NUCLEOTIDE SEQUENCE</scope>
</reference>
<dbReference type="GO" id="GO:0016787">
    <property type="term" value="F:hydrolase activity"/>
    <property type="evidence" value="ECO:0007669"/>
    <property type="project" value="InterPro"/>
</dbReference>
<comment type="caution">
    <text evidence="5">The sequence shown here is derived from an EMBL/GenBank/DDBJ whole genome shotgun (WGS) entry which is preliminary data.</text>
</comment>
<feature type="domain" description="Serine/threonine specific protein phosphatases" evidence="4">
    <location>
        <begin position="14"/>
        <end position="19"/>
    </location>
</feature>
<evidence type="ECO:0000256" key="3">
    <source>
        <dbReference type="ARBA" id="ARBA00023211"/>
    </source>
</evidence>
<organism evidence="5 6">
    <name type="scientific">Rotaria sordida</name>
    <dbReference type="NCBI Taxonomy" id="392033"/>
    <lineage>
        <taxon>Eukaryota</taxon>
        <taxon>Metazoa</taxon>
        <taxon>Spiralia</taxon>
        <taxon>Gnathifera</taxon>
        <taxon>Rotifera</taxon>
        <taxon>Eurotatoria</taxon>
        <taxon>Bdelloidea</taxon>
        <taxon>Philodinida</taxon>
        <taxon>Philodinidae</taxon>
        <taxon>Rotaria</taxon>
    </lineage>
</organism>
<keyword evidence="2" id="KW-0479">Metal-binding</keyword>
<protein>
    <recommendedName>
        <fullName evidence="4">Serine/threonine specific protein phosphatases domain-containing protein</fullName>
    </recommendedName>
</protein>
<gene>
    <name evidence="5" type="ORF">OTI717_LOCUS43131</name>
</gene>
<evidence type="ECO:0000256" key="1">
    <source>
        <dbReference type="ARBA" id="ARBA00001936"/>
    </source>
</evidence>
<dbReference type="EMBL" id="CAJOAX010058871">
    <property type="protein sequence ID" value="CAF4336860.1"/>
    <property type="molecule type" value="Genomic_DNA"/>
</dbReference>
<accession>A0A820KG46</accession>
<dbReference type="InterPro" id="IPR004843">
    <property type="entry name" value="Calcineurin-like_PHP"/>
</dbReference>
<dbReference type="Pfam" id="PF00149">
    <property type="entry name" value="Metallophos"/>
    <property type="match status" value="1"/>
</dbReference>
<evidence type="ECO:0000259" key="4">
    <source>
        <dbReference type="PROSITE" id="PS00125"/>
    </source>
</evidence>
<dbReference type="SUPFAM" id="SSF56300">
    <property type="entry name" value="Metallo-dependent phosphatases"/>
    <property type="match status" value="1"/>
</dbReference>
<evidence type="ECO:0000313" key="5">
    <source>
        <dbReference type="EMBL" id="CAF4336860.1"/>
    </source>
</evidence>
<dbReference type="PANTHER" id="PTHR45668">
    <property type="entry name" value="SERINE/THREONINE-PROTEIN PHOSPHATASE 5-RELATED"/>
    <property type="match status" value="1"/>
</dbReference>
<sequence length="80" mass="9150">MVALILYPSSVFLNRGNHEDILVAAQYGFQDEVNRKYRTYKTSLLDLFKDVFSWLPLYSSVHTGKSKLIIMHGGISDLIN</sequence>
<dbReference type="InterPro" id="IPR006186">
    <property type="entry name" value="Ser/Thr-sp_prot-phosphatase"/>
</dbReference>
<evidence type="ECO:0000256" key="2">
    <source>
        <dbReference type="ARBA" id="ARBA00022723"/>
    </source>
</evidence>
<dbReference type="AlphaFoldDB" id="A0A820KG46"/>
<comment type="cofactor">
    <cofactor evidence="1">
        <name>Mn(2+)</name>
        <dbReference type="ChEBI" id="CHEBI:29035"/>
    </cofactor>
</comment>
<dbReference type="Gene3D" id="3.60.21.10">
    <property type="match status" value="1"/>
</dbReference>
<evidence type="ECO:0000313" key="6">
    <source>
        <dbReference type="Proteomes" id="UP000663823"/>
    </source>
</evidence>
<dbReference type="PANTHER" id="PTHR45668:SF3">
    <property type="entry name" value="SERINE_THREONINE-PROTEIN PHOSPHATASE RDGC"/>
    <property type="match status" value="1"/>
</dbReference>
<dbReference type="Proteomes" id="UP000663823">
    <property type="component" value="Unassembled WGS sequence"/>
</dbReference>
<keyword evidence="3" id="KW-0464">Manganese</keyword>
<dbReference type="PROSITE" id="PS00125">
    <property type="entry name" value="SER_THR_PHOSPHATASE"/>
    <property type="match status" value="1"/>
</dbReference>